<gene>
    <name evidence="1" type="ORF">EZM97_22195</name>
</gene>
<proteinExistence type="predicted"/>
<accession>A0A4R0YR45</accession>
<dbReference type="GO" id="GO:0047355">
    <property type="term" value="F:CDP-glycerol glycerophosphotransferase activity"/>
    <property type="evidence" value="ECO:0007669"/>
    <property type="project" value="InterPro"/>
</dbReference>
<dbReference type="RefSeq" id="WP_131410882.1">
    <property type="nucleotide sequence ID" value="NZ_SJTG01000003.1"/>
</dbReference>
<dbReference type="InterPro" id="IPR043148">
    <property type="entry name" value="TagF_C"/>
</dbReference>
<dbReference type="InterPro" id="IPR038255">
    <property type="entry name" value="PBS_linker_sf"/>
</dbReference>
<protein>
    <submittedName>
        <fullName evidence="1">DUF4214 domain-containing protein</fullName>
    </submittedName>
</protein>
<name>A0A4R0YR45_9GAMM</name>
<dbReference type="Gene3D" id="3.40.50.12580">
    <property type="match status" value="1"/>
</dbReference>
<dbReference type="GO" id="GO:0016020">
    <property type="term" value="C:membrane"/>
    <property type="evidence" value="ECO:0007669"/>
    <property type="project" value="InterPro"/>
</dbReference>
<evidence type="ECO:0000313" key="1">
    <source>
        <dbReference type="EMBL" id="TCI08955.1"/>
    </source>
</evidence>
<dbReference type="EMBL" id="SJTG01000003">
    <property type="protein sequence ID" value="TCI08955.1"/>
    <property type="molecule type" value="Genomic_DNA"/>
</dbReference>
<dbReference type="AlphaFoldDB" id="A0A4R0YR45"/>
<evidence type="ECO:0000313" key="2">
    <source>
        <dbReference type="Proteomes" id="UP000291822"/>
    </source>
</evidence>
<organism evidence="1 2">
    <name type="scientific">Dyella soli</name>
    <dbReference type="NCBI Taxonomy" id="522319"/>
    <lineage>
        <taxon>Bacteria</taxon>
        <taxon>Pseudomonadati</taxon>
        <taxon>Pseudomonadota</taxon>
        <taxon>Gammaproteobacteria</taxon>
        <taxon>Lysobacterales</taxon>
        <taxon>Rhodanobacteraceae</taxon>
        <taxon>Dyella</taxon>
    </lineage>
</organism>
<dbReference type="Gene3D" id="1.10.3130.20">
    <property type="entry name" value="Phycobilisome linker domain"/>
    <property type="match status" value="2"/>
</dbReference>
<dbReference type="Proteomes" id="UP000291822">
    <property type="component" value="Unassembled WGS sequence"/>
</dbReference>
<comment type="caution">
    <text evidence="1">The sequence shown here is derived from an EMBL/GenBank/DDBJ whole genome shotgun (WGS) entry which is preliminary data.</text>
</comment>
<reference evidence="1 2" key="1">
    <citation type="submission" date="2019-02" db="EMBL/GenBank/DDBJ databases">
        <title>Dyella amyloliquefaciens sp. nov., isolated from forest soil.</title>
        <authorList>
            <person name="Gao Z.-H."/>
            <person name="Qiu L.-H."/>
        </authorList>
    </citation>
    <scope>NUCLEOTIDE SEQUENCE [LARGE SCALE GENOMIC DNA]</scope>
    <source>
        <strain evidence="1 2">KACC 12747</strain>
    </source>
</reference>
<sequence length="945" mass="102979">MKRLGAYTWKKVFRLLRSRLVKEAYAGLLRRPADTAGLDGYAQALAQSGDLAQVLSHLVESDEFKRLQTSSAAPATVRAIFRGVLGREPDEEALKAYEAEIAASGSLESTLAAVGNSDESWGRSLGRHSDDLLLAIFHGLFGSSTGQALFSAHRTSLGALPDLSALLSTLRESGEVWQSVRAAEAESIVNGVYLALLGRLPEPEALSVYGREVAKDDGLVHVIAAIGASQEHWQQSIASHAERVVELAFRVLLEREPDAAALAHYSANLRDSRDLGQLFATLAGSQEYWELAQKRRADALVCGLYKTMAGREPDASLREELCRQFESSASIEQLIREIASHPDHLRNMVGSHVDAVVASVFEGMAGRPISEDALRRLRHEVGSSSDLAAITSTICGHAVVGQRIDQSLRTGLVTELYKSLLGRSPTADELQRDTPASTEAADVGKLIEAVLSKAPGFHLPARQANVPGQGPAVARLEDCRGAETLVLMEGFHGRESLYVWSDATSALLATGCERIFLSCNYLSQGDVREVVVTVGTRTETVILDDAFACYEIQLDPKRACCVQFKADGFVIPSDSGFGADHRSLAFQLWFKSPPGNYVVNREAEVDRTSIICAFGSKKEADSLRPIFERLLARGHTAKFLDAAGAVDFARTNPFGRKSYLVAAAETYARLFNEGCAGPYIYAEHGVSPLKKYTYNPHYKRYDLTLLPGELWKGRIEKLYPSTRGKCRVVGYPKLTAEAGVPPERRVALCEKLGLNPAKKLVLFAPTWSGGNRNCGVFNIRHIDESDNVFTIPHDGDVRFSGELMAAGYRIYALQPGETISDYYGLADLLISDVSSTAIEFASLGKPTLCIAMERIPDFDRTFHEDAARLRVPHTDVYWDFCELVGPESINAALQEALAVMNDSVGRARPAPSVGQMIACRGTEAADRCVDEIERFLTSSSPVMSA</sequence>
<dbReference type="Pfam" id="PF04464">
    <property type="entry name" value="Glyphos_transf"/>
    <property type="match status" value="1"/>
</dbReference>
<keyword evidence="2" id="KW-1185">Reference proteome</keyword>
<dbReference type="SUPFAM" id="SSF53756">
    <property type="entry name" value="UDP-Glycosyltransferase/glycogen phosphorylase"/>
    <property type="match status" value="1"/>
</dbReference>
<dbReference type="InterPro" id="IPR007554">
    <property type="entry name" value="Glycerophosphate_synth"/>
</dbReference>